<comment type="caution">
    <text evidence="4">The sequence shown here is derived from an EMBL/GenBank/DDBJ whole genome shotgun (WGS) entry which is preliminary data.</text>
</comment>
<evidence type="ECO:0000313" key="5">
    <source>
        <dbReference type="Proteomes" id="UP001166585"/>
    </source>
</evidence>
<keyword evidence="5" id="KW-1185">Reference proteome</keyword>
<dbReference type="EMBL" id="JAHCQH010000015">
    <property type="protein sequence ID" value="MBS9477157.1"/>
    <property type="molecule type" value="Genomic_DNA"/>
</dbReference>
<dbReference type="InterPro" id="IPR029044">
    <property type="entry name" value="Nucleotide-diphossugar_trans"/>
</dbReference>
<evidence type="ECO:0000256" key="2">
    <source>
        <dbReference type="ARBA" id="ARBA00022695"/>
    </source>
</evidence>
<dbReference type="InterPro" id="IPR050065">
    <property type="entry name" value="GlmU-like"/>
</dbReference>
<dbReference type="Gene3D" id="3.90.550.10">
    <property type="entry name" value="Spore Coat Polysaccharide Biosynthesis Protein SpsA, Chain A"/>
    <property type="match status" value="1"/>
</dbReference>
<protein>
    <submittedName>
        <fullName evidence="4">Nucleotidyltransferase family protein</fullName>
    </submittedName>
</protein>
<keyword evidence="1" id="KW-0808">Transferase</keyword>
<sequence length="244" mass="26175">MTLARSPIHTAMVLAAGLGTRMRPLTDRLPKPLVEVDGRALIDHVLDRLADAGVETAVVNLHYKADILEAHLARRAGPPALILSDERDELLDTGGGIVRALPLLGEGPFFSINSDTIWIEGIRPNLAQLAAGFDPATMDARLLLAATSTSIGYDGAGDFTMDRDSRLTPRAERMVTPFVYAGAAVLSPRLFEGAPAGPFSLTRLFRRAAEAGRLFGLRMEGVWMHVGTPDAIGQAEEAIRRSTA</sequence>
<feature type="domain" description="Nucleotidyl transferase" evidence="3">
    <location>
        <begin position="11"/>
        <end position="118"/>
    </location>
</feature>
<keyword evidence="2" id="KW-0548">Nucleotidyltransferase</keyword>
<dbReference type="RefSeq" id="WP_213754955.1">
    <property type="nucleotide sequence ID" value="NZ_JAHCQH010000015.1"/>
</dbReference>
<dbReference type="InterPro" id="IPR005835">
    <property type="entry name" value="NTP_transferase_dom"/>
</dbReference>
<proteinExistence type="predicted"/>
<evidence type="ECO:0000259" key="3">
    <source>
        <dbReference type="Pfam" id="PF00483"/>
    </source>
</evidence>
<name>A0ABS5R6N4_9HYPH</name>
<dbReference type="Pfam" id="PF00483">
    <property type="entry name" value="NTP_transferase"/>
    <property type="match status" value="1"/>
</dbReference>
<evidence type="ECO:0000313" key="4">
    <source>
        <dbReference type="EMBL" id="MBS9477157.1"/>
    </source>
</evidence>
<accession>A0ABS5R6N4</accession>
<dbReference type="PANTHER" id="PTHR43584:SF8">
    <property type="entry name" value="N-ACETYLMURAMATE ALPHA-1-PHOSPHATE URIDYLYLTRANSFERASE"/>
    <property type="match status" value="1"/>
</dbReference>
<dbReference type="Proteomes" id="UP001166585">
    <property type="component" value="Unassembled WGS sequence"/>
</dbReference>
<dbReference type="CDD" id="cd06422">
    <property type="entry name" value="NTP_transferase_like_1"/>
    <property type="match status" value="1"/>
</dbReference>
<gene>
    <name evidence="4" type="ORF">KIP89_08565</name>
</gene>
<dbReference type="PANTHER" id="PTHR43584">
    <property type="entry name" value="NUCLEOTIDYL TRANSFERASE"/>
    <property type="match status" value="1"/>
</dbReference>
<evidence type="ECO:0000256" key="1">
    <source>
        <dbReference type="ARBA" id="ARBA00022679"/>
    </source>
</evidence>
<organism evidence="4 5">
    <name type="scientific">Ancylobacter radicis</name>
    <dbReference type="NCBI Taxonomy" id="2836179"/>
    <lineage>
        <taxon>Bacteria</taxon>
        <taxon>Pseudomonadati</taxon>
        <taxon>Pseudomonadota</taxon>
        <taxon>Alphaproteobacteria</taxon>
        <taxon>Hyphomicrobiales</taxon>
        <taxon>Xanthobacteraceae</taxon>
        <taxon>Ancylobacter</taxon>
    </lineage>
</organism>
<reference evidence="4" key="1">
    <citation type="submission" date="2021-05" db="EMBL/GenBank/DDBJ databases">
        <authorList>
            <person name="Sun Q."/>
            <person name="Inoue M."/>
        </authorList>
    </citation>
    <scope>NUCLEOTIDE SEQUENCE</scope>
    <source>
        <strain evidence="4">VKM B-3255</strain>
    </source>
</reference>
<dbReference type="SUPFAM" id="SSF53448">
    <property type="entry name" value="Nucleotide-diphospho-sugar transferases"/>
    <property type="match status" value="1"/>
</dbReference>